<evidence type="ECO:0000313" key="1">
    <source>
        <dbReference type="EMBL" id="MUH71790.1"/>
    </source>
</evidence>
<protein>
    <submittedName>
        <fullName evidence="1">Porin</fullName>
    </submittedName>
</protein>
<dbReference type="Proteomes" id="UP000439994">
    <property type="component" value="Unassembled WGS sequence"/>
</dbReference>
<name>A0A6N8FA23_9GAMM</name>
<sequence>MCTLLAHGSAKADIDFTGFASITAGKVLSGDGVPHYDVPPTFLADYPIVSAYSEDLSFKQESLFGLQVKATLSDGLSATAQIVSRGADSFDTTFEWAYLSYEINDQWTIQAGKKRLPLFYYSDFYDVGFAYVWLRPPADTYTWQVFNYNGINALYSGHVGDWSISSNFYTGKEESENNRLLSQFFFIEPTTEIWKDIFGAVFNASNDWLELRFTAMTYTNERFRSGVQQTWGGKTERDGTFLGMAINATWGDTFLLTEINQLELDDDGELDSLMVSIGHNFGTFTPYLSYSKLDQTGDYLDGSPISDGEDHDTTSVGIRYDFHPSAAFKVQYDVVNDNSYEYAVAGDSKALTFGIDLVF</sequence>
<evidence type="ECO:0000313" key="2">
    <source>
        <dbReference type="Proteomes" id="UP000439994"/>
    </source>
</evidence>
<dbReference type="AlphaFoldDB" id="A0A6N8FA23"/>
<dbReference type="EMBL" id="WOCD01000002">
    <property type="protein sequence ID" value="MUH71790.1"/>
    <property type="molecule type" value="Genomic_DNA"/>
</dbReference>
<gene>
    <name evidence="1" type="ORF">GNP35_04425</name>
</gene>
<organism evidence="1 2">
    <name type="scientific">Psychrosphaera haliotis</name>
    <dbReference type="NCBI Taxonomy" id="555083"/>
    <lineage>
        <taxon>Bacteria</taxon>
        <taxon>Pseudomonadati</taxon>
        <taxon>Pseudomonadota</taxon>
        <taxon>Gammaproteobacteria</taxon>
        <taxon>Alteromonadales</taxon>
        <taxon>Pseudoalteromonadaceae</taxon>
        <taxon>Psychrosphaera</taxon>
    </lineage>
</organism>
<accession>A0A6N8FA23</accession>
<dbReference type="SUPFAM" id="SSF56935">
    <property type="entry name" value="Porins"/>
    <property type="match status" value="1"/>
</dbReference>
<reference evidence="1 2" key="1">
    <citation type="submission" date="2019-11" db="EMBL/GenBank/DDBJ databases">
        <title>P. haliotis isolates from Z. marina roots.</title>
        <authorList>
            <person name="Cohen M."/>
            <person name="Jospin G."/>
            <person name="Eisen J.A."/>
            <person name="Coil D.A."/>
        </authorList>
    </citation>
    <scope>NUCLEOTIDE SEQUENCE [LARGE SCALE GENOMIC DNA]</scope>
    <source>
        <strain evidence="1 2">UCD-MCMsp1aY</strain>
    </source>
</reference>
<keyword evidence="2" id="KW-1185">Reference proteome</keyword>
<proteinExistence type="predicted"/>
<comment type="caution">
    <text evidence="1">The sequence shown here is derived from an EMBL/GenBank/DDBJ whole genome shotgun (WGS) entry which is preliminary data.</text>
</comment>